<dbReference type="GO" id="GO:0007155">
    <property type="term" value="P:cell adhesion"/>
    <property type="evidence" value="ECO:0007669"/>
    <property type="project" value="InterPro"/>
</dbReference>
<accession>A0A1X1BSJ0</accession>
<evidence type="ECO:0000313" key="11">
    <source>
        <dbReference type="Proteomes" id="UP000193933"/>
    </source>
</evidence>
<keyword evidence="10" id="KW-0969">Cilium</keyword>
<gene>
    <name evidence="10" type="ORF">HA41_16655</name>
</gene>
<proteinExistence type="inferred from homology"/>
<comment type="similarity">
    <text evidence="1 7">Belongs to the FliD family.</text>
</comment>
<comment type="caution">
    <text evidence="10">The sequence shown here is derived from an EMBL/GenBank/DDBJ whole genome shotgun (WGS) entry which is preliminary data.</text>
</comment>
<evidence type="ECO:0000256" key="6">
    <source>
        <dbReference type="ARBA" id="ARBA00025175"/>
    </source>
</evidence>
<evidence type="ECO:0000256" key="4">
    <source>
        <dbReference type="ARBA" id="ARBA00023054"/>
    </source>
</evidence>
<keyword evidence="7" id="KW-0964">Secreted</keyword>
<evidence type="ECO:0000256" key="7">
    <source>
        <dbReference type="RuleBase" id="RU362066"/>
    </source>
</evidence>
<dbReference type="Pfam" id="PF02465">
    <property type="entry name" value="FliD_N"/>
    <property type="match status" value="1"/>
</dbReference>
<protein>
    <recommendedName>
        <fullName evidence="3 7">Flagellar hook-associated protein 2</fullName>
        <shortName evidence="7">HAP2</shortName>
    </recommendedName>
    <alternativeName>
        <fullName evidence="7">Flagellar cap protein</fullName>
    </alternativeName>
</protein>
<dbReference type="PANTHER" id="PTHR30288:SF0">
    <property type="entry name" value="FLAGELLAR HOOK-ASSOCIATED PROTEIN 2"/>
    <property type="match status" value="1"/>
</dbReference>
<name>A0A1X1BSJ0_9GAMM</name>
<dbReference type="InterPro" id="IPR040026">
    <property type="entry name" value="FliD"/>
</dbReference>
<dbReference type="Proteomes" id="UP000193933">
    <property type="component" value="Unassembled WGS sequence"/>
</dbReference>
<comment type="subunit">
    <text evidence="2 7">Homopentamer.</text>
</comment>
<dbReference type="GO" id="GO:0009424">
    <property type="term" value="C:bacterial-type flagellum hook"/>
    <property type="evidence" value="ECO:0007669"/>
    <property type="project" value="UniProtKB-UniRule"/>
</dbReference>
<comment type="function">
    <text evidence="7">Required for morphogenesis and for the elongation of the flagellar filament by facilitating polymerization of the flagellin monomers at the tip of growing filament. Forms a capping structure, which prevents flagellin subunits (transported through the central channel of the flagellum) from leaking out without polymerization at the distal end.</text>
</comment>
<dbReference type="OrthoDB" id="5980200at2"/>
<dbReference type="GO" id="GO:0071973">
    <property type="term" value="P:bacterial-type flagellum-dependent cell motility"/>
    <property type="evidence" value="ECO:0007669"/>
    <property type="project" value="TreeGrafter"/>
</dbReference>
<dbReference type="EMBL" id="MLFN01000061">
    <property type="protein sequence ID" value="ORM51103.1"/>
    <property type="molecule type" value="Genomic_DNA"/>
</dbReference>
<evidence type="ECO:0000259" key="8">
    <source>
        <dbReference type="Pfam" id="PF02465"/>
    </source>
</evidence>
<dbReference type="GO" id="GO:0009421">
    <property type="term" value="C:bacterial-type flagellum filament cap"/>
    <property type="evidence" value="ECO:0007669"/>
    <property type="project" value="InterPro"/>
</dbReference>
<evidence type="ECO:0000256" key="3">
    <source>
        <dbReference type="ARBA" id="ARBA00016246"/>
    </source>
</evidence>
<dbReference type="PANTHER" id="PTHR30288">
    <property type="entry name" value="FLAGELLAR CAP/ASSEMBLY PROTEIN FLID"/>
    <property type="match status" value="1"/>
</dbReference>
<dbReference type="NCBIfam" id="NF005955">
    <property type="entry name" value="PRK08032.1"/>
    <property type="match status" value="1"/>
</dbReference>
<comment type="function">
    <text evidence="6">Required for the morphogenesis and for the elongation of the flagellar filament by facilitating polymerization of the flagellin monomers at the tip of growing filament. Forms a capping structure, which prevents flagellin subunits (transported through the central channel of the flagellum) from leaking out without polymerization at the distal end.</text>
</comment>
<dbReference type="RefSeq" id="WP_094121750.1">
    <property type="nucleotide sequence ID" value="NZ_MLFN01000061.1"/>
</dbReference>
<reference evidence="10 11" key="1">
    <citation type="journal article" date="2017" name="Antonie Van Leeuwenhoek">
        <title>Phylogenomic resolution of the bacterial genus Pantoea and its relationship with Erwinia and Tatumella.</title>
        <authorList>
            <person name="Palmer M."/>
            <person name="Steenkamp E.T."/>
            <person name="Coetzee M.P."/>
            <person name="Chan W.Y."/>
            <person name="van Zyl E."/>
            <person name="De Maayer P."/>
            <person name="Coutinho T.A."/>
            <person name="Blom J."/>
            <person name="Smits T.H."/>
            <person name="Duffy B."/>
            <person name="Venter S.N."/>
        </authorList>
    </citation>
    <scope>NUCLEOTIDE SEQUENCE [LARGE SCALE GENOMIC DNA]</scope>
    <source>
        <strain evidence="10 11">LMG 24534</strain>
    </source>
</reference>
<evidence type="ECO:0000256" key="5">
    <source>
        <dbReference type="ARBA" id="ARBA00023143"/>
    </source>
</evidence>
<keyword evidence="10" id="KW-0282">Flagellum</keyword>
<organism evidence="10 11">
    <name type="scientific">Pantoea conspicua</name>
    <dbReference type="NCBI Taxonomy" id="472705"/>
    <lineage>
        <taxon>Bacteria</taxon>
        <taxon>Pseudomonadati</taxon>
        <taxon>Pseudomonadota</taxon>
        <taxon>Gammaproteobacteria</taxon>
        <taxon>Enterobacterales</taxon>
        <taxon>Erwiniaceae</taxon>
        <taxon>Pantoea</taxon>
    </lineage>
</organism>
<dbReference type="InterPro" id="IPR003481">
    <property type="entry name" value="FliD_N"/>
</dbReference>
<keyword evidence="10" id="KW-0966">Cell projection</keyword>
<evidence type="ECO:0000256" key="1">
    <source>
        <dbReference type="ARBA" id="ARBA00009764"/>
    </source>
</evidence>
<dbReference type="AlphaFoldDB" id="A0A1X1BSJ0"/>
<comment type="subcellular location">
    <subcellularLocation>
        <location evidence="7">Secreted</location>
    </subcellularLocation>
    <subcellularLocation>
        <location evidence="7">Bacterial flagellum</location>
    </subcellularLocation>
</comment>
<evidence type="ECO:0000256" key="2">
    <source>
        <dbReference type="ARBA" id="ARBA00011255"/>
    </source>
</evidence>
<keyword evidence="4" id="KW-0175">Coiled coil</keyword>
<sequence>MATISTLGIGSGLDLSTILDNLQASEKASLTPISTQQSAYTAKLSAYGTLSSALTTFQTANTALNSADLFSSTTATSTGSAFSATTASGAVAGSYTISVSKLAQAQTLTSGVQSSNTAVLGDSSAASRTLSIKLADGTSKDITLTSDQTSLSGMRDAINKAGAGVSASIIKSGDGEYRLSLTAAKTGEKYAVSSVTVTGDDTLQSVVGFDATKTDADNPMDLSVAAQDAQLTVNNVAITNSSNTISDALEGITLNLKDVTTTSQTLTVAKDTSKVTTALSDFVDAYNALLDQFNSLTKYTAVDAGTDAQDSSNGALVGDSTLRTIQTQLKGLLTNSASSSNYKTLAQIGISSDPTTGELKLDSAALKTALDKDPDGIKEMMIGDGKTTGITTKIATNLTGWLSSTGIIQAAKDGVSKTLNSLTDQYNKMSTRIDNLIARYKAQFTQLDVTMSSLNSTSSYLTQQFDNMTSSSSKS</sequence>
<keyword evidence="5 7" id="KW-0975">Bacterial flagellum</keyword>
<dbReference type="InterPro" id="IPR010809">
    <property type="entry name" value="FliD_C"/>
</dbReference>
<dbReference type="GO" id="GO:0005576">
    <property type="term" value="C:extracellular region"/>
    <property type="evidence" value="ECO:0007669"/>
    <property type="project" value="UniProtKB-SubCell"/>
</dbReference>
<feature type="domain" description="Flagellar hook-associated protein 2 N-terminal" evidence="8">
    <location>
        <begin position="11"/>
        <end position="106"/>
    </location>
</feature>
<evidence type="ECO:0000313" key="10">
    <source>
        <dbReference type="EMBL" id="ORM51103.1"/>
    </source>
</evidence>
<feature type="domain" description="Flagellar hook-associated protein 2 C-terminal" evidence="9">
    <location>
        <begin position="226"/>
        <end position="456"/>
    </location>
</feature>
<dbReference type="Pfam" id="PF07195">
    <property type="entry name" value="FliD_C"/>
    <property type="match status" value="1"/>
</dbReference>
<evidence type="ECO:0000259" key="9">
    <source>
        <dbReference type="Pfam" id="PF07195"/>
    </source>
</evidence>
<keyword evidence="11" id="KW-1185">Reference proteome</keyword>